<proteinExistence type="predicted"/>
<keyword evidence="2" id="KW-1185">Reference proteome</keyword>
<evidence type="ECO:0000313" key="1">
    <source>
        <dbReference type="EMBL" id="KIL51967.1"/>
    </source>
</evidence>
<organism evidence="1 2">
    <name type="scientific">Jeotgalibacillus soli</name>
    <dbReference type="NCBI Taxonomy" id="889306"/>
    <lineage>
        <taxon>Bacteria</taxon>
        <taxon>Bacillati</taxon>
        <taxon>Bacillota</taxon>
        <taxon>Bacilli</taxon>
        <taxon>Bacillales</taxon>
        <taxon>Caryophanaceae</taxon>
        <taxon>Jeotgalibacillus</taxon>
    </lineage>
</organism>
<dbReference type="EMBL" id="JXRP01000006">
    <property type="protein sequence ID" value="KIL51967.1"/>
    <property type="molecule type" value="Genomic_DNA"/>
</dbReference>
<dbReference type="Proteomes" id="UP000031938">
    <property type="component" value="Unassembled WGS sequence"/>
</dbReference>
<gene>
    <name evidence="1" type="ORF">KP78_03370</name>
</gene>
<protein>
    <submittedName>
        <fullName evidence="1">Uncharacterized protein</fullName>
    </submittedName>
</protein>
<dbReference type="AlphaFoldDB" id="A0A0C2VSR5"/>
<dbReference type="PATRIC" id="fig|889306.3.peg.340"/>
<name>A0A0C2VSR5_9BACL</name>
<dbReference type="Pfam" id="PF19673">
    <property type="entry name" value="DUF6176"/>
    <property type="match status" value="1"/>
</dbReference>
<reference evidence="1 2" key="1">
    <citation type="submission" date="2015-01" db="EMBL/GenBank/DDBJ databases">
        <title>Genome sequencing of Jeotgalibacillus soli.</title>
        <authorList>
            <person name="Goh K.M."/>
            <person name="Chan K.-G."/>
            <person name="Yaakop A.S."/>
            <person name="Ee R."/>
            <person name="Gan H.M."/>
            <person name="Chan C.S."/>
        </authorList>
    </citation>
    <scope>NUCLEOTIDE SEQUENCE [LARGE SCALE GENOMIC DNA]</scope>
    <source>
        <strain evidence="1 2">P9</strain>
    </source>
</reference>
<dbReference type="InterPro" id="IPR046174">
    <property type="entry name" value="DUF6176"/>
</dbReference>
<comment type="caution">
    <text evidence="1">The sequence shown here is derived from an EMBL/GenBank/DDBJ whole genome shotgun (WGS) entry which is preliminary data.</text>
</comment>
<evidence type="ECO:0000313" key="2">
    <source>
        <dbReference type="Proteomes" id="UP000031938"/>
    </source>
</evidence>
<sequence length="51" mass="6229">MLVEWTRFRGKRGKTQMEKVLLTLEDEKMHVETTLYGEEYLYWYSVQGELI</sequence>
<accession>A0A0C2VSR5</accession>